<evidence type="ECO:0000313" key="6">
    <source>
        <dbReference type="Proteomes" id="UP000305709"/>
    </source>
</evidence>
<protein>
    <submittedName>
        <fullName evidence="5">HlyD family efflux transporter periplasmic adaptor subunit</fullName>
    </submittedName>
</protein>
<sequence>MTMLRSLLWAALLLLVAGGFAWALWPRPIPVETAAISLQDIQVLVEEEGRSRIREVFTLSAPVPGRMSRLDLHAGDAVMGGQTVVARISPAAPAPLDLRSRRVAEATRDAAEAALGLARAELSRAEAQVEFAASQLERTGALLDRGTIPARALEQTRLDATAANAALESARANLLVRERELESARAALIEDAPASSEGTCCVEVVAPASGRILRVLTESEQVVAAGTPLVEIGDLGDIEVVVELLSADAVRVEEGAPAVVEGWGGSSLPAHVARIEPSAFTRVSALGIEEQRVTAILALEGEPSDWAELGDGYHVTARISVWRGEGLPAVPVGALFRSGEDWAVFRVEDGRASIALIEIGRRNADWAELRSGLEPDDAVILHPSDLIAEGVRVVADP</sequence>
<proteinExistence type="predicted"/>
<reference evidence="5 6" key="1">
    <citation type="submission" date="2019-06" db="EMBL/GenBank/DDBJ databases">
        <authorList>
            <person name="Jiang L."/>
        </authorList>
    </citation>
    <scope>NUCLEOTIDE SEQUENCE [LARGE SCALE GENOMIC DNA]</scope>
    <source>
        <strain evidence="5 6">YIM 48858</strain>
    </source>
</reference>
<keyword evidence="2 3" id="KW-0175">Coiled coil</keyword>
<dbReference type="PANTHER" id="PTHR32347:SF29">
    <property type="entry name" value="UPF0194 MEMBRANE PROTEIN YBHG"/>
    <property type="match status" value="1"/>
</dbReference>
<dbReference type="EMBL" id="VDFV01000056">
    <property type="protein sequence ID" value="TNC62560.1"/>
    <property type="molecule type" value="Genomic_DNA"/>
</dbReference>
<dbReference type="Gene3D" id="1.10.287.470">
    <property type="entry name" value="Helix hairpin bin"/>
    <property type="match status" value="1"/>
</dbReference>
<evidence type="ECO:0000313" key="5">
    <source>
        <dbReference type="EMBL" id="TNC62560.1"/>
    </source>
</evidence>
<feature type="domain" description="YknX-like C-terminal permuted SH3-like" evidence="4">
    <location>
        <begin position="329"/>
        <end position="393"/>
    </location>
</feature>
<dbReference type="SUPFAM" id="SSF56954">
    <property type="entry name" value="Outer membrane efflux proteins (OEP)"/>
    <property type="match status" value="1"/>
</dbReference>
<dbReference type="InterPro" id="IPR058637">
    <property type="entry name" value="YknX-like_C"/>
</dbReference>
<dbReference type="Proteomes" id="UP000305709">
    <property type="component" value="Unassembled WGS sequence"/>
</dbReference>
<dbReference type="InterPro" id="IPR050465">
    <property type="entry name" value="UPF0194_transport"/>
</dbReference>
<comment type="subcellular location">
    <subcellularLocation>
        <location evidence="1">Cell envelope</location>
    </subcellularLocation>
</comment>
<evidence type="ECO:0000256" key="3">
    <source>
        <dbReference type="SAM" id="Coils"/>
    </source>
</evidence>
<feature type="coiled-coil region" evidence="3">
    <location>
        <begin position="153"/>
        <end position="187"/>
    </location>
</feature>
<dbReference type="PANTHER" id="PTHR32347">
    <property type="entry name" value="EFFLUX SYSTEM COMPONENT YKNX-RELATED"/>
    <property type="match status" value="1"/>
</dbReference>
<dbReference type="GO" id="GO:0030313">
    <property type="term" value="C:cell envelope"/>
    <property type="evidence" value="ECO:0007669"/>
    <property type="project" value="UniProtKB-SubCell"/>
</dbReference>
<keyword evidence="6" id="KW-1185">Reference proteome</keyword>
<dbReference type="Gene3D" id="2.40.50.100">
    <property type="match status" value="1"/>
</dbReference>
<evidence type="ECO:0000256" key="2">
    <source>
        <dbReference type="ARBA" id="ARBA00023054"/>
    </source>
</evidence>
<evidence type="ECO:0000259" key="4">
    <source>
        <dbReference type="Pfam" id="PF25989"/>
    </source>
</evidence>
<evidence type="ECO:0000256" key="1">
    <source>
        <dbReference type="ARBA" id="ARBA00004196"/>
    </source>
</evidence>
<dbReference type="Pfam" id="PF25989">
    <property type="entry name" value="YknX_C"/>
    <property type="match status" value="1"/>
</dbReference>
<name>A0A5C4N6V3_9RHOB</name>
<gene>
    <name evidence="5" type="ORF">FHG71_20195</name>
</gene>
<dbReference type="OrthoDB" id="9791520at2"/>
<comment type="caution">
    <text evidence="5">The sequence shown here is derived from an EMBL/GenBank/DDBJ whole genome shotgun (WGS) entry which is preliminary data.</text>
</comment>
<accession>A0A5C4N6V3</accession>
<dbReference type="Gene3D" id="2.40.420.20">
    <property type="match status" value="1"/>
</dbReference>
<dbReference type="AlphaFoldDB" id="A0A5C4N6V3"/>
<organism evidence="5 6">
    <name type="scientific">Rubellimicrobium roseum</name>
    <dbReference type="NCBI Taxonomy" id="687525"/>
    <lineage>
        <taxon>Bacteria</taxon>
        <taxon>Pseudomonadati</taxon>
        <taxon>Pseudomonadota</taxon>
        <taxon>Alphaproteobacteria</taxon>
        <taxon>Rhodobacterales</taxon>
        <taxon>Roseobacteraceae</taxon>
        <taxon>Rubellimicrobium</taxon>
    </lineage>
</organism>